<reference evidence="8" key="1">
    <citation type="submission" date="2019-02" db="EMBL/GenBank/DDBJ databases">
        <authorList>
            <person name="Gruber-Vodicka R. H."/>
            <person name="Seah K. B. B."/>
        </authorList>
    </citation>
    <scope>NUCLEOTIDE SEQUENCE</scope>
    <source>
        <strain evidence="8">BECK_S313</strain>
    </source>
</reference>
<dbReference type="GO" id="GO:0022857">
    <property type="term" value="F:transmembrane transporter activity"/>
    <property type="evidence" value="ECO:0007669"/>
    <property type="project" value="InterPro"/>
</dbReference>
<evidence type="ECO:0000256" key="2">
    <source>
        <dbReference type="ARBA" id="ARBA00007942"/>
    </source>
</evidence>
<evidence type="ECO:0000313" key="8">
    <source>
        <dbReference type="EMBL" id="VFK07893.1"/>
    </source>
</evidence>
<protein>
    <submittedName>
        <fullName evidence="8">Ribose transport system permease protein</fullName>
    </submittedName>
</protein>
<feature type="transmembrane region" description="Helical" evidence="7">
    <location>
        <begin position="203"/>
        <end position="221"/>
    </location>
</feature>
<evidence type="ECO:0000256" key="3">
    <source>
        <dbReference type="ARBA" id="ARBA00022475"/>
    </source>
</evidence>
<feature type="transmembrane region" description="Helical" evidence="7">
    <location>
        <begin position="110"/>
        <end position="130"/>
    </location>
</feature>
<accession>A0A450VSW6</accession>
<name>A0A450VSW6_9GAMM</name>
<evidence type="ECO:0000256" key="5">
    <source>
        <dbReference type="ARBA" id="ARBA00022989"/>
    </source>
</evidence>
<keyword evidence="5 7" id="KW-1133">Transmembrane helix</keyword>
<keyword evidence="3" id="KW-1003">Cell membrane</keyword>
<feature type="transmembrane region" description="Helical" evidence="7">
    <location>
        <begin position="86"/>
        <end position="104"/>
    </location>
</feature>
<feature type="transmembrane region" description="Helical" evidence="7">
    <location>
        <begin position="33"/>
        <end position="54"/>
    </location>
</feature>
<evidence type="ECO:0000256" key="4">
    <source>
        <dbReference type="ARBA" id="ARBA00022692"/>
    </source>
</evidence>
<feature type="transmembrane region" description="Helical" evidence="7">
    <location>
        <begin position="283"/>
        <end position="301"/>
    </location>
</feature>
<feature type="transmembrane region" description="Helical" evidence="7">
    <location>
        <begin position="150"/>
        <end position="172"/>
    </location>
</feature>
<dbReference type="Pfam" id="PF02653">
    <property type="entry name" value="BPD_transp_2"/>
    <property type="match status" value="1"/>
</dbReference>
<keyword evidence="6 7" id="KW-0472">Membrane</keyword>
<dbReference type="InterPro" id="IPR001851">
    <property type="entry name" value="ABC_transp_permease"/>
</dbReference>
<dbReference type="AlphaFoldDB" id="A0A450VSW6"/>
<dbReference type="EMBL" id="CAADFK010000003">
    <property type="protein sequence ID" value="VFK07893.1"/>
    <property type="molecule type" value="Genomic_DNA"/>
</dbReference>
<feature type="transmembrane region" description="Helical" evidence="7">
    <location>
        <begin position="6"/>
        <end position="26"/>
    </location>
</feature>
<dbReference type="PANTHER" id="PTHR32196">
    <property type="entry name" value="ABC TRANSPORTER PERMEASE PROTEIN YPHD-RELATED-RELATED"/>
    <property type="match status" value="1"/>
</dbReference>
<comment type="similarity">
    <text evidence="2">Belongs to the binding-protein-dependent transport system permease family. AraH/RbsC subfamily.</text>
</comment>
<evidence type="ECO:0000256" key="7">
    <source>
        <dbReference type="SAM" id="Phobius"/>
    </source>
</evidence>
<sequence length="307" mass="31563">MLTTRLSLIAAIICIGIVTFLIEPAFASTRNLANILTQSAPIGVVAIGMTFVIIAGAIDLSVGSVAALAGIVFANVLLASDSYLSAIFFTVGCCLLLGLVNGVLSTRLNLAPFLATLGMMGVARGLAFVVSGGEPISGIAAELRILFQPWLGLVTPAAVVLILLAFFCQVFLSSTVWGTRLIAIGSNEVAARLSGLKVVRYKITSFVIAGLAAGLGGLLLVSRLGSAQPLAGNLYELDAIAAAVIGGGSLNGGRGDMLGTLLGVILIVELRNAVTILGLPTHAQPIFIGILLIVAVSIDFNRKKLIR</sequence>
<organism evidence="8">
    <name type="scientific">Candidatus Kentrum sp. LPFa</name>
    <dbReference type="NCBI Taxonomy" id="2126335"/>
    <lineage>
        <taxon>Bacteria</taxon>
        <taxon>Pseudomonadati</taxon>
        <taxon>Pseudomonadota</taxon>
        <taxon>Gammaproteobacteria</taxon>
        <taxon>Candidatus Kentrum</taxon>
    </lineage>
</organism>
<dbReference type="GO" id="GO:0005886">
    <property type="term" value="C:plasma membrane"/>
    <property type="evidence" value="ECO:0007669"/>
    <property type="project" value="UniProtKB-SubCell"/>
</dbReference>
<evidence type="ECO:0000256" key="1">
    <source>
        <dbReference type="ARBA" id="ARBA00004429"/>
    </source>
</evidence>
<dbReference type="CDD" id="cd06579">
    <property type="entry name" value="TM_PBP1_transp_AraH_like"/>
    <property type="match status" value="1"/>
</dbReference>
<keyword evidence="4 7" id="KW-0812">Transmembrane</keyword>
<proteinExistence type="inferred from homology"/>
<evidence type="ECO:0000256" key="6">
    <source>
        <dbReference type="ARBA" id="ARBA00023136"/>
    </source>
</evidence>
<comment type="subcellular location">
    <subcellularLocation>
        <location evidence="1">Cell inner membrane</location>
        <topology evidence="1">Multi-pass membrane protein</topology>
    </subcellularLocation>
</comment>
<feature type="transmembrane region" description="Helical" evidence="7">
    <location>
        <begin position="60"/>
        <end position="79"/>
    </location>
</feature>
<gene>
    <name evidence="8" type="ORF">BECKLPF1236B_GA0070989_100331</name>
</gene>